<dbReference type="AlphaFoldDB" id="A0A0C2Y6J7"/>
<reference evidence="3" key="2">
    <citation type="submission" date="2015-01" db="EMBL/GenBank/DDBJ databases">
        <title>Evolutionary Origins and Diversification of the Mycorrhizal Mutualists.</title>
        <authorList>
            <consortium name="DOE Joint Genome Institute"/>
            <consortium name="Mycorrhizal Genomics Consortium"/>
            <person name="Kohler A."/>
            <person name="Kuo A."/>
            <person name="Nagy L.G."/>
            <person name="Floudas D."/>
            <person name="Copeland A."/>
            <person name="Barry K.W."/>
            <person name="Cichocki N."/>
            <person name="Veneault-Fourrey C."/>
            <person name="LaButti K."/>
            <person name="Lindquist E.A."/>
            <person name="Lipzen A."/>
            <person name="Lundell T."/>
            <person name="Morin E."/>
            <person name="Murat C."/>
            <person name="Riley R."/>
            <person name="Ohm R."/>
            <person name="Sun H."/>
            <person name="Tunlid A."/>
            <person name="Henrissat B."/>
            <person name="Grigoriev I.V."/>
            <person name="Hibbett D.S."/>
            <person name="Martin F."/>
        </authorList>
    </citation>
    <scope>NUCLEOTIDE SEQUENCE [LARGE SCALE GENOMIC DNA]</scope>
    <source>
        <strain evidence="3">h7</strain>
    </source>
</reference>
<dbReference type="Proteomes" id="UP000053424">
    <property type="component" value="Unassembled WGS sequence"/>
</dbReference>
<evidence type="ECO:0000256" key="1">
    <source>
        <dbReference type="SAM" id="MobiDB-lite"/>
    </source>
</evidence>
<gene>
    <name evidence="2" type="ORF">M413DRAFT_31489</name>
</gene>
<feature type="region of interest" description="Disordered" evidence="1">
    <location>
        <begin position="1"/>
        <end position="53"/>
    </location>
</feature>
<evidence type="ECO:0000313" key="3">
    <source>
        <dbReference type="Proteomes" id="UP000053424"/>
    </source>
</evidence>
<sequence length="53" mass="5319">MSGKRKPGPAASKVAVPQPPRLPLQSLAKKAPAVEPKATGPPPKGGAKPKKAT</sequence>
<keyword evidence="3" id="KW-1185">Reference proteome</keyword>
<dbReference type="EMBL" id="KN831803">
    <property type="protein sequence ID" value="KIM36647.1"/>
    <property type="molecule type" value="Genomic_DNA"/>
</dbReference>
<proteinExistence type="predicted"/>
<reference evidence="2 3" key="1">
    <citation type="submission" date="2014-04" db="EMBL/GenBank/DDBJ databases">
        <authorList>
            <consortium name="DOE Joint Genome Institute"/>
            <person name="Kuo A."/>
            <person name="Gay G."/>
            <person name="Dore J."/>
            <person name="Kohler A."/>
            <person name="Nagy L.G."/>
            <person name="Floudas D."/>
            <person name="Copeland A."/>
            <person name="Barry K.W."/>
            <person name="Cichocki N."/>
            <person name="Veneault-Fourrey C."/>
            <person name="LaButti K."/>
            <person name="Lindquist E.A."/>
            <person name="Lipzen A."/>
            <person name="Lundell T."/>
            <person name="Morin E."/>
            <person name="Murat C."/>
            <person name="Sun H."/>
            <person name="Tunlid A."/>
            <person name="Henrissat B."/>
            <person name="Grigoriev I.V."/>
            <person name="Hibbett D.S."/>
            <person name="Martin F."/>
            <person name="Nordberg H.P."/>
            <person name="Cantor M.N."/>
            <person name="Hua S.X."/>
        </authorList>
    </citation>
    <scope>NUCLEOTIDE SEQUENCE [LARGE SCALE GENOMIC DNA]</scope>
    <source>
        <strain evidence="3">h7</strain>
    </source>
</reference>
<dbReference type="HOGENOM" id="CLU_3068917_0_0_1"/>
<evidence type="ECO:0000313" key="2">
    <source>
        <dbReference type="EMBL" id="KIM36647.1"/>
    </source>
</evidence>
<organism evidence="2 3">
    <name type="scientific">Hebeloma cylindrosporum</name>
    <dbReference type="NCBI Taxonomy" id="76867"/>
    <lineage>
        <taxon>Eukaryota</taxon>
        <taxon>Fungi</taxon>
        <taxon>Dikarya</taxon>
        <taxon>Basidiomycota</taxon>
        <taxon>Agaricomycotina</taxon>
        <taxon>Agaricomycetes</taxon>
        <taxon>Agaricomycetidae</taxon>
        <taxon>Agaricales</taxon>
        <taxon>Agaricineae</taxon>
        <taxon>Hymenogastraceae</taxon>
        <taxon>Hebeloma</taxon>
    </lineage>
</organism>
<accession>A0A0C2Y6J7</accession>
<protein>
    <submittedName>
        <fullName evidence="2">Uncharacterized protein</fullName>
    </submittedName>
</protein>
<name>A0A0C2Y6J7_HEBCY</name>